<feature type="compositionally biased region" description="Gly residues" evidence="1">
    <location>
        <begin position="174"/>
        <end position="286"/>
    </location>
</feature>
<dbReference type="eggNOG" id="COG3767">
    <property type="taxonomic scope" value="Bacteria"/>
</dbReference>
<proteinExistence type="predicted"/>
<dbReference type="KEGG" id="afs:AFR_06850"/>
<keyword evidence="4" id="KW-1185">Reference proteome</keyword>
<keyword evidence="2" id="KW-0732">Signal</keyword>
<dbReference type="HOGENOM" id="CLU_985645_0_0_11"/>
<sequence length="286" mass="27352">MNKGRRIGALVAATAASVGMASLVAPTAAQAAPRGPQPVSSGIRAVQAGQDTWVGIRWTTDRRICDVAVRVNGRGVEVDYPGNRRSTSFPRTDSLRPGRTDVTNFRVDADFRRSGIARLSTVIAYDHCGRRDRTIVKRFNLFMPVIVRGGNQGGPGHGHGGPGNGHHNGDGHGHGGPGNGHNNGDGHGHGGPGNGGPGNGGPGNGGPGNGGPGNGGPGNGGPGNGGPGNGGPGNGGPGNGGPGNGGPGNGGPGNGGPGNGGPGNGGPGNGGPGNGGPGNGGPGGPR</sequence>
<gene>
    <name evidence="3" type="ORF">AFR_06850</name>
</gene>
<feature type="region of interest" description="Disordered" evidence="1">
    <location>
        <begin position="150"/>
        <end position="286"/>
    </location>
</feature>
<accession>U5VS37</accession>
<evidence type="ECO:0000256" key="2">
    <source>
        <dbReference type="SAM" id="SignalP"/>
    </source>
</evidence>
<dbReference type="STRING" id="1246995.AFR_06850"/>
<evidence type="ECO:0000313" key="3">
    <source>
        <dbReference type="EMBL" id="AGZ39659.1"/>
    </source>
</evidence>
<feature type="signal peptide" evidence="2">
    <location>
        <begin position="1"/>
        <end position="31"/>
    </location>
</feature>
<protein>
    <submittedName>
        <fullName evidence="3">Uncharacterized protein</fullName>
    </submittedName>
</protein>
<organism evidence="3 4">
    <name type="scientific">Actinoplanes friuliensis DSM 7358</name>
    <dbReference type="NCBI Taxonomy" id="1246995"/>
    <lineage>
        <taxon>Bacteria</taxon>
        <taxon>Bacillati</taxon>
        <taxon>Actinomycetota</taxon>
        <taxon>Actinomycetes</taxon>
        <taxon>Micromonosporales</taxon>
        <taxon>Micromonosporaceae</taxon>
        <taxon>Actinoplanes</taxon>
    </lineage>
</organism>
<evidence type="ECO:0000256" key="1">
    <source>
        <dbReference type="SAM" id="MobiDB-lite"/>
    </source>
</evidence>
<feature type="compositionally biased region" description="Gly residues" evidence="1">
    <location>
        <begin position="150"/>
        <end position="166"/>
    </location>
</feature>
<evidence type="ECO:0000313" key="4">
    <source>
        <dbReference type="Proteomes" id="UP000017746"/>
    </source>
</evidence>
<dbReference type="PATRIC" id="fig|1246995.3.peg.1399"/>
<dbReference type="Proteomes" id="UP000017746">
    <property type="component" value="Chromosome"/>
</dbReference>
<dbReference type="EMBL" id="CP006272">
    <property type="protein sequence ID" value="AGZ39659.1"/>
    <property type="molecule type" value="Genomic_DNA"/>
</dbReference>
<dbReference type="AlphaFoldDB" id="U5VS37"/>
<reference evidence="3 4" key="1">
    <citation type="journal article" date="2014" name="J. Biotechnol.">
        <title>Complete genome sequence of the actinobacterium Actinoplanes friuliensis HAG 010964, producer of the lipopeptide antibiotic friulimycin.</title>
        <authorList>
            <person name="Ruckert C."/>
            <person name="Szczepanowski R."/>
            <person name="Albersmeier A."/>
            <person name="Goesmann A."/>
            <person name="Fischer N."/>
            <person name="Steinkamper A."/>
            <person name="Puhler A."/>
            <person name="Biener R."/>
            <person name="Schwartz D."/>
            <person name="Kalinowski J."/>
        </authorList>
    </citation>
    <scope>NUCLEOTIDE SEQUENCE [LARGE SCALE GENOMIC DNA]</scope>
    <source>
        <strain evidence="3 4">DSM 7358</strain>
    </source>
</reference>
<name>U5VS37_9ACTN</name>
<feature type="chain" id="PRO_5004665260" evidence="2">
    <location>
        <begin position="32"/>
        <end position="286"/>
    </location>
</feature>